<proteinExistence type="predicted"/>
<dbReference type="Pfam" id="PF02899">
    <property type="entry name" value="Phage_int_SAM_1"/>
    <property type="match status" value="1"/>
</dbReference>
<reference evidence="5" key="1">
    <citation type="journal article" date="2019" name="Int. J. Syst. Evol. Microbiol.">
        <title>The Global Catalogue of Microorganisms (GCM) 10K type strain sequencing project: providing services to taxonomists for standard genome sequencing and annotation.</title>
        <authorList>
            <consortium name="The Broad Institute Genomics Platform"/>
            <consortium name="The Broad Institute Genome Sequencing Center for Infectious Disease"/>
            <person name="Wu L."/>
            <person name="Ma J."/>
        </authorList>
    </citation>
    <scope>NUCLEOTIDE SEQUENCE [LARGE SCALE GENOMIC DNA]</scope>
    <source>
        <strain evidence="5">CGMCC 1.12849</strain>
    </source>
</reference>
<dbReference type="PROSITE" id="PS51900">
    <property type="entry name" value="CB"/>
    <property type="match status" value="1"/>
</dbReference>
<dbReference type="InterPro" id="IPR044068">
    <property type="entry name" value="CB"/>
</dbReference>
<feature type="domain" description="Core-binding (CB)" evidence="3">
    <location>
        <begin position="23"/>
        <end position="77"/>
    </location>
</feature>
<sequence>MNTQQELVLLSSHGAWNLHGSAAARFSQANDFLGYLSDRNYSSATTRAYGYDLLAFCRWLHEQNLTIEAVDTNTLIN</sequence>
<gene>
    <name evidence="4" type="ORF">ACFO7V_07020</name>
</gene>
<dbReference type="Gene3D" id="1.10.150.130">
    <property type="match status" value="1"/>
</dbReference>
<protein>
    <submittedName>
        <fullName evidence="4">Site-specific integrase</fullName>
    </submittedName>
</protein>
<organism evidence="4 5">
    <name type="scientific">Glutamicibacter bergerei</name>
    <dbReference type="NCBI Taxonomy" id="256702"/>
    <lineage>
        <taxon>Bacteria</taxon>
        <taxon>Bacillati</taxon>
        <taxon>Actinomycetota</taxon>
        <taxon>Actinomycetes</taxon>
        <taxon>Micrococcales</taxon>
        <taxon>Micrococcaceae</taxon>
        <taxon>Glutamicibacter</taxon>
    </lineage>
</organism>
<keyword evidence="5" id="KW-1185">Reference proteome</keyword>
<evidence type="ECO:0000256" key="2">
    <source>
        <dbReference type="PROSITE-ProRule" id="PRU01248"/>
    </source>
</evidence>
<comment type="caution">
    <text evidence="4">The sequence shown here is derived from an EMBL/GenBank/DDBJ whole genome shotgun (WGS) entry which is preliminary data.</text>
</comment>
<dbReference type="EMBL" id="JBHSHE010000027">
    <property type="protein sequence ID" value="MFC4715891.1"/>
    <property type="molecule type" value="Genomic_DNA"/>
</dbReference>
<dbReference type="InterPro" id="IPR010998">
    <property type="entry name" value="Integrase_recombinase_N"/>
</dbReference>
<accession>A0ABV9MJ64</accession>
<evidence type="ECO:0000256" key="1">
    <source>
        <dbReference type="ARBA" id="ARBA00023125"/>
    </source>
</evidence>
<evidence type="ECO:0000313" key="4">
    <source>
        <dbReference type="EMBL" id="MFC4715891.1"/>
    </source>
</evidence>
<evidence type="ECO:0000259" key="3">
    <source>
        <dbReference type="PROSITE" id="PS51900"/>
    </source>
</evidence>
<evidence type="ECO:0000313" key="5">
    <source>
        <dbReference type="Proteomes" id="UP001595884"/>
    </source>
</evidence>
<name>A0ABV9MJ64_9MICC</name>
<dbReference type="Proteomes" id="UP001595884">
    <property type="component" value="Unassembled WGS sequence"/>
</dbReference>
<feature type="non-terminal residue" evidence="4">
    <location>
        <position position="77"/>
    </location>
</feature>
<dbReference type="InterPro" id="IPR004107">
    <property type="entry name" value="Integrase_SAM-like_N"/>
</dbReference>
<dbReference type="RefSeq" id="WP_382411977.1">
    <property type="nucleotide sequence ID" value="NZ_JBHSHE010000027.1"/>
</dbReference>
<dbReference type="SUPFAM" id="SSF47823">
    <property type="entry name" value="lambda integrase-like, N-terminal domain"/>
    <property type="match status" value="1"/>
</dbReference>
<keyword evidence="1 2" id="KW-0238">DNA-binding</keyword>